<evidence type="ECO:0000313" key="2">
    <source>
        <dbReference type="EMBL" id="MBC3908868.1"/>
    </source>
</evidence>
<proteinExistence type="predicted"/>
<comment type="caution">
    <text evidence="2">The sequence shown here is derived from an EMBL/GenBank/DDBJ whole genome shotgun (WGS) entry which is preliminary data.</text>
</comment>
<evidence type="ECO:0000259" key="1">
    <source>
        <dbReference type="Pfam" id="PF09832"/>
    </source>
</evidence>
<dbReference type="Pfam" id="PF09832">
    <property type="entry name" value="DUF2059"/>
    <property type="match status" value="1"/>
</dbReference>
<dbReference type="RefSeq" id="WP_186954408.1">
    <property type="nucleotide sequence ID" value="NZ_JACOFX010000007.1"/>
</dbReference>
<keyword evidence="3" id="KW-1185">Reference proteome</keyword>
<dbReference type="InterPro" id="IPR018637">
    <property type="entry name" value="DUF2059"/>
</dbReference>
<dbReference type="EMBL" id="JACOFX010000007">
    <property type="protein sequence ID" value="MBC3908868.1"/>
    <property type="molecule type" value="Genomic_DNA"/>
</dbReference>
<dbReference type="Proteomes" id="UP000646911">
    <property type="component" value="Unassembled WGS sequence"/>
</dbReference>
<protein>
    <submittedName>
        <fullName evidence="2">DUF2059 domain-containing protein</fullName>
    </submittedName>
</protein>
<organism evidence="2 3">
    <name type="scientific">Undibacterium umbellatum</name>
    <dbReference type="NCBI Taxonomy" id="2762300"/>
    <lineage>
        <taxon>Bacteria</taxon>
        <taxon>Pseudomonadati</taxon>
        <taxon>Pseudomonadota</taxon>
        <taxon>Betaproteobacteria</taxon>
        <taxon>Burkholderiales</taxon>
        <taxon>Oxalobacteraceae</taxon>
        <taxon>Undibacterium</taxon>
    </lineage>
</organism>
<reference evidence="2 3" key="1">
    <citation type="submission" date="2020-08" db="EMBL/GenBank/DDBJ databases">
        <title>Novel species isolated from subtropical streams in China.</title>
        <authorList>
            <person name="Lu H."/>
        </authorList>
    </citation>
    <scope>NUCLEOTIDE SEQUENCE [LARGE SCALE GENOMIC DNA]</scope>
    <source>
        <strain evidence="2 3">NL8W</strain>
    </source>
</reference>
<evidence type="ECO:0000313" key="3">
    <source>
        <dbReference type="Proteomes" id="UP000646911"/>
    </source>
</evidence>
<sequence length="86" mass="9902">MKDQAVRAEQQKIMNNFRDKFIDIHRSEFCLEILEPILVKVYSCTLSQEDKDGMSAFYRPPVGRSYVSKMPVVIKKTDKCAAKKTG</sequence>
<accession>A0ABR6ZAT4</accession>
<feature type="domain" description="DUF2059" evidence="1">
    <location>
        <begin position="34"/>
        <end position="81"/>
    </location>
</feature>
<gene>
    <name evidence="2" type="ORF">H8L47_15020</name>
</gene>
<name>A0ABR6ZAT4_9BURK</name>